<evidence type="ECO:0000313" key="2">
    <source>
        <dbReference type="EMBL" id="MBB4041924.1"/>
    </source>
</evidence>
<organism evidence="2 3">
    <name type="scientific">Microvirga flocculans</name>
    <dbReference type="NCBI Taxonomy" id="217168"/>
    <lineage>
        <taxon>Bacteria</taxon>
        <taxon>Pseudomonadati</taxon>
        <taxon>Pseudomonadota</taxon>
        <taxon>Alphaproteobacteria</taxon>
        <taxon>Hyphomicrobiales</taxon>
        <taxon>Methylobacteriaceae</taxon>
        <taxon>Microvirga</taxon>
    </lineage>
</organism>
<accession>A0A7W6IJD4</accession>
<evidence type="ECO:0000313" key="3">
    <source>
        <dbReference type="Proteomes" id="UP000519439"/>
    </source>
</evidence>
<dbReference type="RefSeq" id="WP_154664242.1">
    <property type="nucleotide sequence ID" value="NZ_JACIDC010000016.1"/>
</dbReference>
<evidence type="ECO:0000256" key="1">
    <source>
        <dbReference type="SAM" id="MobiDB-lite"/>
    </source>
</evidence>
<dbReference type="EMBL" id="JACIDC010000016">
    <property type="protein sequence ID" value="MBB4041924.1"/>
    <property type="molecule type" value="Genomic_DNA"/>
</dbReference>
<feature type="region of interest" description="Disordered" evidence="1">
    <location>
        <begin position="78"/>
        <end position="103"/>
    </location>
</feature>
<gene>
    <name evidence="2" type="ORF">GGR34_003607</name>
</gene>
<comment type="caution">
    <text evidence="2">The sequence shown here is derived from an EMBL/GenBank/DDBJ whole genome shotgun (WGS) entry which is preliminary data.</text>
</comment>
<dbReference type="Proteomes" id="UP000519439">
    <property type="component" value="Unassembled WGS sequence"/>
</dbReference>
<name>A0A7W6IJD4_9HYPH</name>
<protein>
    <submittedName>
        <fullName evidence="2">Uncharacterized protein</fullName>
    </submittedName>
</protein>
<keyword evidence="3" id="KW-1185">Reference proteome</keyword>
<proteinExistence type="predicted"/>
<sequence>MGSGALAAIADMQETQARHRMTSTVLNQAASFDPTGLSGYAIGHIEAEQDRIEEEKSRRVDEEIEKALAEAEALQALNNDLERRKANTGSKPARRKMAPPPAN</sequence>
<reference evidence="2 3" key="1">
    <citation type="submission" date="2020-08" db="EMBL/GenBank/DDBJ databases">
        <title>Genomic Encyclopedia of Type Strains, Phase IV (KMG-IV): sequencing the most valuable type-strain genomes for metagenomic binning, comparative biology and taxonomic classification.</title>
        <authorList>
            <person name="Goeker M."/>
        </authorList>
    </citation>
    <scope>NUCLEOTIDE SEQUENCE [LARGE SCALE GENOMIC DNA]</scope>
    <source>
        <strain evidence="2 3">DSM 15743</strain>
    </source>
</reference>
<dbReference type="AlphaFoldDB" id="A0A7W6IJD4"/>